<feature type="compositionally biased region" description="Gly residues" evidence="1">
    <location>
        <begin position="124"/>
        <end position="141"/>
    </location>
</feature>
<organism evidence="2 3">
    <name type="scientific">Mycena rosella</name>
    <name type="common">Pink bonnet</name>
    <name type="synonym">Agaricus rosellus</name>
    <dbReference type="NCBI Taxonomy" id="1033263"/>
    <lineage>
        <taxon>Eukaryota</taxon>
        <taxon>Fungi</taxon>
        <taxon>Dikarya</taxon>
        <taxon>Basidiomycota</taxon>
        <taxon>Agaricomycotina</taxon>
        <taxon>Agaricomycetes</taxon>
        <taxon>Agaricomycetidae</taxon>
        <taxon>Agaricales</taxon>
        <taxon>Marasmiineae</taxon>
        <taxon>Mycenaceae</taxon>
        <taxon>Mycena</taxon>
    </lineage>
</organism>
<proteinExistence type="predicted"/>
<keyword evidence="3" id="KW-1185">Reference proteome</keyword>
<comment type="caution">
    <text evidence="2">The sequence shown here is derived from an EMBL/GenBank/DDBJ whole genome shotgun (WGS) entry which is preliminary data.</text>
</comment>
<feature type="region of interest" description="Disordered" evidence="1">
    <location>
        <begin position="121"/>
        <end position="163"/>
    </location>
</feature>
<evidence type="ECO:0000256" key="1">
    <source>
        <dbReference type="SAM" id="MobiDB-lite"/>
    </source>
</evidence>
<protein>
    <submittedName>
        <fullName evidence="2">Uncharacterized protein</fullName>
    </submittedName>
</protein>
<reference evidence="2" key="1">
    <citation type="submission" date="2023-03" db="EMBL/GenBank/DDBJ databases">
        <title>Massive genome expansion in bonnet fungi (Mycena s.s.) driven by repeated elements and novel gene families across ecological guilds.</title>
        <authorList>
            <consortium name="Lawrence Berkeley National Laboratory"/>
            <person name="Harder C.B."/>
            <person name="Miyauchi S."/>
            <person name="Viragh M."/>
            <person name="Kuo A."/>
            <person name="Thoen E."/>
            <person name="Andreopoulos B."/>
            <person name="Lu D."/>
            <person name="Skrede I."/>
            <person name="Drula E."/>
            <person name="Henrissat B."/>
            <person name="Morin E."/>
            <person name="Kohler A."/>
            <person name="Barry K."/>
            <person name="LaButti K."/>
            <person name="Morin E."/>
            <person name="Salamov A."/>
            <person name="Lipzen A."/>
            <person name="Mereny Z."/>
            <person name="Hegedus B."/>
            <person name="Baldrian P."/>
            <person name="Stursova M."/>
            <person name="Weitz H."/>
            <person name="Taylor A."/>
            <person name="Grigoriev I.V."/>
            <person name="Nagy L.G."/>
            <person name="Martin F."/>
            <person name="Kauserud H."/>
        </authorList>
    </citation>
    <scope>NUCLEOTIDE SEQUENCE</scope>
    <source>
        <strain evidence="2">CBHHK067</strain>
    </source>
</reference>
<gene>
    <name evidence="2" type="ORF">B0H17DRAFT_1149041</name>
</gene>
<evidence type="ECO:0000313" key="2">
    <source>
        <dbReference type="EMBL" id="KAJ7640225.1"/>
    </source>
</evidence>
<feature type="compositionally biased region" description="Polar residues" evidence="1">
    <location>
        <begin position="245"/>
        <end position="257"/>
    </location>
</feature>
<dbReference type="AlphaFoldDB" id="A0AAD7C6D9"/>
<sequence>MARLLHPQSSNIHPIQGHWYLPSAALCAITVQFWSTNEVLAVGLDYRFRTASRMPLEPPLARNNARSLFARRSQRLHPQLVPRAPIYDYLSTAAIRYSPLCTITTDGHCLALDRPHSRSIAAQAGGGGDDVAEIGSGGEGGLSVPTPRVLRPAFRTPSSAPDAEIDERVEEWAAAAGACQSRQEEVEALLVAPAPSSSAMTGGICARTEDASQMFSLDPPRSSSRHAAPQCQYRTNGREVETGRKSQISFNHSTGRKSTAVAATATGGSPMQQLAHMVTSKK</sequence>
<feature type="region of interest" description="Disordered" evidence="1">
    <location>
        <begin position="215"/>
        <end position="257"/>
    </location>
</feature>
<dbReference type="EMBL" id="JARKIE010000431">
    <property type="protein sequence ID" value="KAJ7640225.1"/>
    <property type="molecule type" value="Genomic_DNA"/>
</dbReference>
<dbReference type="Proteomes" id="UP001221757">
    <property type="component" value="Unassembled WGS sequence"/>
</dbReference>
<accession>A0AAD7C6D9</accession>
<evidence type="ECO:0000313" key="3">
    <source>
        <dbReference type="Proteomes" id="UP001221757"/>
    </source>
</evidence>
<name>A0AAD7C6D9_MYCRO</name>